<evidence type="ECO:0000313" key="1">
    <source>
        <dbReference type="EMBL" id="QTA83008.1"/>
    </source>
</evidence>
<dbReference type="InterPro" id="IPR025293">
    <property type="entry name" value="YfiR/HmsC-like"/>
</dbReference>
<name>A0A975GJG5_9BACT</name>
<evidence type="ECO:0000313" key="2">
    <source>
        <dbReference type="Proteomes" id="UP000663720"/>
    </source>
</evidence>
<gene>
    <name evidence="1" type="ORF">dnl_54010</name>
</gene>
<proteinExistence type="predicted"/>
<keyword evidence="2" id="KW-1185">Reference proteome</keyword>
<protein>
    <submittedName>
        <fullName evidence="1">DUF4154</fullName>
    </submittedName>
</protein>
<dbReference type="AlphaFoldDB" id="A0A975GJG5"/>
<sequence>MKKYSLISALFFIIIFGYYSNSSAEYKNAPVDIQSSLFIKLFLFNNDFNNGKDIVVHVINSSEFAAEIRKSLGKKIGKSKLARVTESEGMPYEKPSVVYLGNPALLEELIDYTQKNKVLSITGIPELVEKGIALGIGVSEQKPKILFNVSASEKEDMNWNPIILKISTLIKQEKK</sequence>
<accession>A0A975GJG5</accession>
<dbReference type="Pfam" id="PF13689">
    <property type="entry name" value="DUF4154"/>
    <property type="match status" value="1"/>
</dbReference>
<organism evidence="1 2">
    <name type="scientific">Desulfonema limicola</name>
    <dbReference type="NCBI Taxonomy" id="45656"/>
    <lineage>
        <taxon>Bacteria</taxon>
        <taxon>Pseudomonadati</taxon>
        <taxon>Thermodesulfobacteriota</taxon>
        <taxon>Desulfobacteria</taxon>
        <taxon>Desulfobacterales</taxon>
        <taxon>Desulfococcaceae</taxon>
        <taxon>Desulfonema</taxon>
    </lineage>
</organism>
<dbReference type="Proteomes" id="UP000663720">
    <property type="component" value="Chromosome"/>
</dbReference>
<dbReference type="EMBL" id="CP061799">
    <property type="protein sequence ID" value="QTA83008.1"/>
    <property type="molecule type" value="Genomic_DNA"/>
</dbReference>
<dbReference type="RefSeq" id="WP_207688860.1">
    <property type="nucleotide sequence ID" value="NZ_CP061799.1"/>
</dbReference>
<reference evidence="1" key="1">
    <citation type="journal article" date="2021" name="Microb. Physiol.">
        <title>Proteogenomic Insights into the Physiology of Marine, Sulfate-Reducing, Filamentous Desulfonema limicola and Desulfonema magnum.</title>
        <authorList>
            <person name="Schnaars V."/>
            <person name="Wohlbrand L."/>
            <person name="Scheve S."/>
            <person name="Hinrichs C."/>
            <person name="Reinhardt R."/>
            <person name="Rabus R."/>
        </authorList>
    </citation>
    <scope>NUCLEOTIDE SEQUENCE</scope>
    <source>
        <strain evidence="1">5ac10</strain>
    </source>
</reference>
<dbReference type="KEGG" id="dli:dnl_54010"/>